<feature type="region of interest" description="Disordered" evidence="1">
    <location>
        <begin position="47"/>
        <end position="67"/>
    </location>
</feature>
<gene>
    <name evidence="2" type="ORF">RHRU231_230009</name>
</gene>
<accession>A0A098BHI6</accession>
<dbReference type="Proteomes" id="UP000042997">
    <property type="component" value="Unassembled WGS sequence"/>
</dbReference>
<evidence type="ECO:0000313" key="2">
    <source>
        <dbReference type="EMBL" id="CDZ87181.1"/>
    </source>
</evidence>
<organism evidence="2 3">
    <name type="scientific">Rhodococcus ruber</name>
    <dbReference type="NCBI Taxonomy" id="1830"/>
    <lineage>
        <taxon>Bacteria</taxon>
        <taxon>Bacillati</taxon>
        <taxon>Actinomycetota</taxon>
        <taxon>Actinomycetes</taxon>
        <taxon>Mycobacteriales</taxon>
        <taxon>Nocardiaceae</taxon>
        <taxon>Rhodococcus</taxon>
    </lineage>
</organism>
<dbReference type="EMBL" id="CCSD01000032">
    <property type="protein sequence ID" value="CDZ87181.1"/>
    <property type="molecule type" value="Genomic_DNA"/>
</dbReference>
<evidence type="ECO:0000313" key="3">
    <source>
        <dbReference type="Proteomes" id="UP000042997"/>
    </source>
</evidence>
<feature type="compositionally biased region" description="Basic and acidic residues" evidence="1">
    <location>
        <begin position="52"/>
        <end position="67"/>
    </location>
</feature>
<reference evidence="2 3" key="1">
    <citation type="journal article" date="2014" name="Genome Announc.">
        <title>Draft Genome Sequence of Propane- and Butane-Oxidizing Actinobacterium Rhodococcus ruber IEGM 231.</title>
        <authorList>
            <person name="Ivshina I.B."/>
            <person name="Kuyukina M.S."/>
            <person name="Krivoruchko A.V."/>
            <person name="Barbe V."/>
            <person name="Fischer C."/>
        </authorList>
    </citation>
    <scope>NUCLEOTIDE SEQUENCE [LARGE SCALE GENOMIC DNA]</scope>
</reference>
<proteinExistence type="predicted"/>
<sequence length="67" mass="7425">MIVDYIDAHRSRVGVDPICAVLTEYGISIASSTYKAKDRRRVSAAGRCGCPESDRGANHKDMSPRKW</sequence>
<dbReference type="RefSeq" id="WP_372462654.1">
    <property type="nucleotide sequence ID" value="NZ_JAWLJY010000060.1"/>
</dbReference>
<evidence type="ECO:0000256" key="1">
    <source>
        <dbReference type="SAM" id="MobiDB-lite"/>
    </source>
</evidence>
<name>A0A098BHI6_9NOCA</name>
<protein>
    <submittedName>
        <fullName evidence="2">Uncharacterized protein</fullName>
    </submittedName>
</protein>
<dbReference type="AlphaFoldDB" id="A0A098BHI6"/>